<dbReference type="PROSITE" id="PS00486">
    <property type="entry name" value="DNA_MISMATCH_REPAIR_2"/>
    <property type="match status" value="1"/>
</dbReference>
<dbReference type="EMBL" id="KZ819286">
    <property type="protein sequence ID" value="PWN99937.1"/>
    <property type="molecule type" value="Genomic_DNA"/>
</dbReference>
<dbReference type="Pfam" id="PF01624">
    <property type="entry name" value="MutS_I"/>
    <property type="match status" value="1"/>
</dbReference>
<dbReference type="Gene3D" id="3.40.50.300">
    <property type="entry name" value="P-loop containing nucleotide triphosphate hydrolases"/>
    <property type="match status" value="1"/>
</dbReference>
<protein>
    <recommendedName>
        <fullName evidence="8">DNA mismatch repair proteins mutS family domain-containing protein</fullName>
    </recommendedName>
</protein>
<dbReference type="Proteomes" id="UP000245946">
    <property type="component" value="Unassembled WGS sequence"/>
</dbReference>
<keyword evidence="4" id="KW-0067">ATP-binding</keyword>
<dbReference type="Gene3D" id="1.10.1420.10">
    <property type="match status" value="1"/>
</dbReference>
<dbReference type="GeneID" id="37269179"/>
<dbReference type="SUPFAM" id="SSF53150">
    <property type="entry name" value="DNA repair protein MutS, domain II"/>
    <property type="match status" value="1"/>
</dbReference>
<dbReference type="GO" id="GO:0043504">
    <property type="term" value="P:mitochondrial DNA repair"/>
    <property type="evidence" value="ECO:0007669"/>
    <property type="project" value="TreeGrafter"/>
</dbReference>
<dbReference type="OrthoDB" id="2534523at2759"/>
<dbReference type="InterPro" id="IPR007860">
    <property type="entry name" value="DNA_mmatch_repair_MutS_con_dom"/>
</dbReference>
<comment type="similarity">
    <text evidence="1">Belongs to the DNA mismatch repair MutS family.</text>
</comment>
<dbReference type="GO" id="GO:0005524">
    <property type="term" value="F:ATP binding"/>
    <property type="evidence" value="ECO:0007669"/>
    <property type="project" value="UniProtKB-KW"/>
</dbReference>
<dbReference type="SUPFAM" id="SSF52540">
    <property type="entry name" value="P-loop containing nucleoside triphosphate hydrolases"/>
    <property type="match status" value="1"/>
</dbReference>
<dbReference type="GO" id="GO:0030983">
    <property type="term" value="F:mismatched DNA binding"/>
    <property type="evidence" value="ECO:0007669"/>
    <property type="project" value="InterPro"/>
</dbReference>
<evidence type="ECO:0000256" key="5">
    <source>
        <dbReference type="ARBA" id="ARBA00023125"/>
    </source>
</evidence>
<dbReference type="InterPro" id="IPR007696">
    <property type="entry name" value="DNA_mismatch_repair_MutS_core"/>
</dbReference>
<dbReference type="Pfam" id="PF00488">
    <property type="entry name" value="MutS_V"/>
    <property type="match status" value="1"/>
</dbReference>
<dbReference type="Gene3D" id="3.30.420.110">
    <property type="entry name" value="MutS, connector domain"/>
    <property type="match status" value="1"/>
</dbReference>
<dbReference type="InterPro" id="IPR045076">
    <property type="entry name" value="MutS"/>
</dbReference>
<keyword evidence="3" id="KW-0227">DNA damage</keyword>
<evidence type="ECO:0000256" key="4">
    <source>
        <dbReference type="ARBA" id="ARBA00022840"/>
    </source>
</evidence>
<accession>A0A316ZDU1</accession>
<dbReference type="PANTHER" id="PTHR11361">
    <property type="entry name" value="DNA MISMATCH REPAIR PROTEIN MUTS FAMILY MEMBER"/>
    <property type="match status" value="1"/>
</dbReference>
<dbReference type="STRING" id="58919.A0A316ZDU1"/>
<dbReference type="InterPro" id="IPR027417">
    <property type="entry name" value="P-loop_NTPase"/>
</dbReference>
<dbReference type="Gene3D" id="3.40.1170.10">
    <property type="entry name" value="DNA repair protein MutS, domain I"/>
    <property type="match status" value="1"/>
</dbReference>
<proteinExistence type="inferred from homology"/>
<evidence type="ECO:0000259" key="8">
    <source>
        <dbReference type="PROSITE" id="PS00486"/>
    </source>
</evidence>
<organism evidence="9 10">
    <name type="scientific">Tilletiopsis washingtonensis</name>
    <dbReference type="NCBI Taxonomy" id="58919"/>
    <lineage>
        <taxon>Eukaryota</taxon>
        <taxon>Fungi</taxon>
        <taxon>Dikarya</taxon>
        <taxon>Basidiomycota</taxon>
        <taxon>Ustilaginomycotina</taxon>
        <taxon>Exobasidiomycetes</taxon>
        <taxon>Entylomatales</taxon>
        <taxon>Entylomatales incertae sedis</taxon>
        <taxon>Tilletiopsis</taxon>
    </lineage>
</organism>
<evidence type="ECO:0000256" key="1">
    <source>
        <dbReference type="ARBA" id="ARBA00006271"/>
    </source>
</evidence>
<feature type="region of interest" description="Disordered" evidence="7">
    <location>
        <begin position="72"/>
        <end position="160"/>
    </location>
</feature>
<dbReference type="SMART" id="SM00533">
    <property type="entry name" value="MUTSd"/>
    <property type="match status" value="1"/>
</dbReference>
<dbReference type="SMART" id="SM00534">
    <property type="entry name" value="MUTSac"/>
    <property type="match status" value="1"/>
</dbReference>
<keyword evidence="5" id="KW-0238">DNA-binding</keyword>
<keyword evidence="2" id="KW-0547">Nucleotide-binding</keyword>
<dbReference type="InterPro" id="IPR036678">
    <property type="entry name" value="MutS_con_dom_sf"/>
</dbReference>
<sequence>MLQHSSAPLAAVLLASSSARRLPAWAAACRRRVLMGAAPARSLAVSARCGVTREKKRYDELPVAFDGAAPLPPWQPVGAAPKRTRRAASAGKKPIPAATAHSEAAQLAGSGPTGTQRLDASIPPSLMDSHLGAEAMDASAEPGGGPGMLEDPAELPPEEVPMIDQLGPQGQPWPPLAKDVLRNLASFPSCLLLTRVGGFYESYFDQAPPLAALLGIKLASRSWGGRTVPMAGFPLGQLEKYLKLLVQDHGRLVAICDEFREVSSAAEGATAAARRRLNEEVQITRRVTRVVSPGTLIDERFLDPFSSNWILAVAKTPVGIGLAWLDVSTADFFTTTCPDAESLRDEVARIGPSEIVLASGAFDRGLRQSEHAAGSAAAVQLGEFLEPDGSPLWEAVDRRLVHVSLCAPAAIDSHAVDAEKIAVAHLTEHLRARLLSLPSGGVEAIARDGPTHREREESMLIDANTLAALEIREGMREGGGTRGSLLSVVRRTVTKGGARLLGQWLTAPSTSLDVIHRRQALVALFLSHTFLREDLRLLLRRGAGDVSRGLQRISTGRNDEQDLLEVRDFIVMCERVVELLRQEADGGADAEDGWAPLRTMISRFRSLSALGTRLVEAMDEAVVERRMRSQEALARETEEEVLGDLARDTVGEDAPPKSRKRAGKDAVVERPTHWGAPFEHLIRPGASKALAAATAEYTSLRLAARTLEDTLRERYGDRVSLKFLLGQGFVVHFNDTARARKTGPQPEAELNPAYRGRTTRTFYHPDWTQIGSRLTRMEAELRRLETLELQRLRQDVLVEAAALRRNVRFIDELDTLLGFAHLAQELNLVRPVVDDSRDFDVHDGRHLGVELGLLEQQRLFTPNNVSLSPTSRLHVISGPNMGGKSTYLRHAALLAILAQCGSFVPARAARLGIVDRVFSRVGARDDVSRDRSTFMVEMAETSEILRRATPRSLVIADEIGRGTTTETGVALAFATLHHLYHTNACRTLFATHLHELADMLGWAQEERRARLFPHVDFYCSDMEELSDGSLAYCHRLRRGVNRESHGLQVAALAEMPPAALDVARATLAWLAQDKEQPQARGAALRLAGGERRMLALDARLATEQVAAAFGNAA</sequence>
<dbReference type="PANTHER" id="PTHR11361:SF34">
    <property type="entry name" value="DNA MISMATCH REPAIR PROTEIN MSH1, MITOCHONDRIAL"/>
    <property type="match status" value="1"/>
</dbReference>
<reference evidence="9 10" key="1">
    <citation type="journal article" date="2018" name="Mol. Biol. Evol.">
        <title>Broad Genomic Sampling Reveals a Smut Pathogenic Ancestry of the Fungal Clade Ustilaginomycotina.</title>
        <authorList>
            <person name="Kijpornyongpan T."/>
            <person name="Mondo S.J."/>
            <person name="Barry K."/>
            <person name="Sandor L."/>
            <person name="Lee J."/>
            <person name="Lipzen A."/>
            <person name="Pangilinan J."/>
            <person name="LaButti K."/>
            <person name="Hainaut M."/>
            <person name="Henrissat B."/>
            <person name="Grigoriev I.V."/>
            <person name="Spatafora J.W."/>
            <person name="Aime M.C."/>
        </authorList>
    </citation>
    <scope>NUCLEOTIDE SEQUENCE [LARGE SCALE GENOMIC DNA]</scope>
    <source>
        <strain evidence="9 10">MCA 4186</strain>
    </source>
</reference>
<feature type="domain" description="DNA mismatch repair proteins mutS family" evidence="8">
    <location>
        <begin position="952"/>
        <end position="968"/>
    </location>
</feature>
<evidence type="ECO:0000256" key="7">
    <source>
        <dbReference type="SAM" id="MobiDB-lite"/>
    </source>
</evidence>
<dbReference type="Pfam" id="PF05192">
    <property type="entry name" value="MutS_III"/>
    <property type="match status" value="1"/>
</dbReference>
<dbReference type="SUPFAM" id="SSF48334">
    <property type="entry name" value="DNA repair protein MutS, domain III"/>
    <property type="match status" value="1"/>
</dbReference>
<dbReference type="InterPro" id="IPR007695">
    <property type="entry name" value="DNA_mismatch_repair_MutS-lik_N"/>
</dbReference>
<evidence type="ECO:0000256" key="2">
    <source>
        <dbReference type="ARBA" id="ARBA00022741"/>
    </source>
</evidence>
<dbReference type="GO" id="GO:0005739">
    <property type="term" value="C:mitochondrion"/>
    <property type="evidence" value="ECO:0007669"/>
    <property type="project" value="TreeGrafter"/>
</dbReference>
<dbReference type="InterPro" id="IPR036187">
    <property type="entry name" value="DNA_mismatch_repair_MutS_sf"/>
</dbReference>
<evidence type="ECO:0000256" key="3">
    <source>
        <dbReference type="ARBA" id="ARBA00022763"/>
    </source>
</evidence>
<dbReference type="GO" id="GO:0140664">
    <property type="term" value="F:ATP-dependent DNA damage sensor activity"/>
    <property type="evidence" value="ECO:0007669"/>
    <property type="project" value="InterPro"/>
</dbReference>
<dbReference type="SUPFAM" id="SSF55271">
    <property type="entry name" value="DNA repair protein MutS, domain I"/>
    <property type="match status" value="1"/>
</dbReference>
<keyword evidence="6" id="KW-0234">DNA repair</keyword>
<name>A0A316ZDU1_9BASI</name>
<dbReference type="AlphaFoldDB" id="A0A316ZDU1"/>
<dbReference type="GO" id="GO:0005634">
    <property type="term" value="C:nucleus"/>
    <property type="evidence" value="ECO:0007669"/>
    <property type="project" value="TreeGrafter"/>
</dbReference>
<dbReference type="RefSeq" id="XP_025600216.1">
    <property type="nucleotide sequence ID" value="XM_025741635.1"/>
</dbReference>
<dbReference type="InterPro" id="IPR000432">
    <property type="entry name" value="DNA_mismatch_repair_MutS_C"/>
</dbReference>
<evidence type="ECO:0000313" key="10">
    <source>
        <dbReference type="Proteomes" id="UP000245946"/>
    </source>
</evidence>
<evidence type="ECO:0000256" key="6">
    <source>
        <dbReference type="ARBA" id="ARBA00023204"/>
    </source>
</evidence>
<keyword evidence="10" id="KW-1185">Reference proteome</keyword>
<evidence type="ECO:0000313" key="9">
    <source>
        <dbReference type="EMBL" id="PWN99937.1"/>
    </source>
</evidence>
<gene>
    <name evidence="9" type="ORF">FA09DRAFT_328083</name>
</gene>
<dbReference type="InterPro" id="IPR016151">
    <property type="entry name" value="DNA_mismatch_repair_MutS_N"/>
</dbReference>
<dbReference type="GO" id="GO:0006298">
    <property type="term" value="P:mismatch repair"/>
    <property type="evidence" value="ECO:0007669"/>
    <property type="project" value="InterPro"/>
</dbReference>
<dbReference type="Pfam" id="PF05188">
    <property type="entry name" value="MutS_II"/>
    <property type="match status" value="1"/>
</dbReference>